<evidence type="ECO:0000313" key="3">
    <source>
        <dbReference type="Proteomes" id="UP001317963"/>
    </source>
</evidence>
<feature type="domain" description="HDOD" evidence="1">
    <location>
        <begin position="77"/>
        <end position="264"/>
    </location>
</feature>
<dbReference type="CDD" id="cd00077">
    <property type="entry name" value="HDc"/>
    <property type="match status" value="1"/>
</dbReference>
<evidence type="ECO:0000313" key="2">
    <source>
        <dbReference type="EMBL" id="UZP75479.1"/>
    </source>
</evidence>
<dbReference type="Proteomes" id="UP001317963">
    <property type="component" value="Chromosome"/>
</dbReference>
<dbReference type="InterPro" id="IPR013976">
    <property type="entry name" value="HDOD"/>
</dbReference>
<dbReference type="Pfam" id="PF08668">
    <property type="entry name" value="HDOD"/>
    <property type="match status" value="1"/>
</dbReference>
<organism evidence="2 3">
    <name type="scientific">Candidatus Paraluminiphilus aquimaris</name>
    <dbReference type="NCBI Taxonomy" id="2518994"/>
    <lineage>
        <taxon>Bacteria</taxon>
        <taxon>Pseudomonadati</taxon>
        <taxon>Pseudomonadota</taxon>
        <taxon>Gammaproteobacteria</taxon>
        <taxon>Cellvibrionales</taxon>
        <taxon>Halieaceae</taxon>
        <taxon>Candidatus Paraluminiphilus</taxon>
    </lineage>
</organism>
<proteinExistence type="predicted"/>
<reference evidence="2 3" key="1">
    <citation type="submission" date="2019-02" db="EMBL/GenBank/DDBJ databases">
        <title>Halieaceae_genomes.</title>
        <authorList>
            <person name="Li S.-H."/>
        </authorList>
    </citation>
    <scope>NUCLEOTIDE SEQUENCE [LARGE SCALE GENOMIC DNA]</scope>
    <source>
        <strain evidence="2 3">JH123</strain>
    </source>
</reference>
<dbReference type="EMBL" id="CP036501">
    <property type="protein sequence ID" value="UZP75479.1"/>
    <property type="molecule type" value="Genomic_DNA"/>
</dbReference>
<dbReference type="PANTHER" id="PTHR33525:SF3">
    <property type="entry name" value="RIBONUCLEASE Y"/>
    <property type="match status" value="1"/>
</dbReference>
<dbReference type="InterPro" id="IPR003607">
    <property type="entry name" value="HD/PDEase_dom"/>
</dbReference>
<dbReference type="SMART" id="SM00471">
    <property type="entry name" value="HDc"/>
    <property type="match status" value="1"/>
</dbReference>
<evidence type="ECO:0000259" key="1">
    <source>
        <dbReference type="PROSITE" id="PS51833"/>
    </source>
</evidence>
<dbReference type="SUPFAM" id="SSF109604">
    <property type="entry name" value="HD-domain/PDEase-like"/>
    <property type="match status" value="1"/>
</dbReference>
<dbReference type="PROSITE" id="PS51833">
    <property type="entry name" value="HDOD"/>
    <property type="match status" value="1"/>
</dbReference>
<dbReference type="RefSeq" id="WP_279241964.1">
    <property type="nucleotide sequence ID" value="NZ_CP036501.1"/>
</dbReference>
<accession>A0ABY6QA27</accession>
<sequence>MLKFFRRVFGLRSRTDRATKTVEPDSNLEAWDSSPNDWIEPAISIAESELDLTDLPAVAGTFARQIVRDAMADQLELPIMPELALMVRRKSLDPGSSAADLTLIIQTDIAITTKLIQVANSPLYRGYEPIQSLNEAIARIGMIAVRDIVTGLAIKQMFVTEQPRLRRRMRDLWEHSARVAANCSVLARHQGGFDPEQALLAGLVHDIGELAIIKYADAFSPSELSDESLARTIKLLGAKLGAVMLRQWKLDDELVFAALHADAFDRASESVVRLVDLVQVAQLHLLSNAPQTEVPNITQLSVVKNLGLDLDESGRGFALLSGARQDVEQVRAALAI</sequence>
<dbReference type="Gene3D" id="1.10.3210.10">
    <property type="entry name" value="Hypothetical protein af1432"/>
    <property type="match status" value="1"/>
</dbReference>
<dbReference type="PANTHER" id="PTHR33525">
    <property type="match status" value="1"/>
</dbReference>
<protein>
    <submittedName>
        <fullName evidence="2">HDOD domain-containing protein</fullName>
    </submittedName>
</protein>
<name>A0ABY6QA27_9GAMM</name>
<keyword evidence="3" id="KW-1185">Reference proteome</keyword>
<dbReference type="InterPro" id="IPR052340">
    <property type="entry name" value="RNase_Y/CdgJ"/>
</dbReference>
<gene>
    <name evidence="2" type="ORF">E0F26_12345</name>
</gene>